<dbReference type="InterPro" id="IPR011006">
    <property type="entry name" value="CheY-like_superfamily"/>
</dbReference>
<dbReference type="PANTHER" id="PTHR32071:SF57">
    <property type="entry name" value="C4-DICARBOXYLATE TRANSPORT TRANSCRIPTIONAL REGULATORY PROTEIN DCTD"/>
    <property type="match status" value="1"/>
</dbReference>
<name>A0ABQ4PNR0_9GAMM</name>
<dbReference type="InterPro" id="IPR058031">
    <property type="entry name" value="AAA_lid_NorR"/>
</dbReference>
<dbReference type="RefSeq" id="WP_119977573.1">
    <property type="nucleotide sequence ID" value="NZ_BPFB01000046.1"/>
</dbReference>
<feature type="modified residue" description="4-aspartylphosphate" evidence="6">
    <location>
        <position position="60"/>
    </location>
</feature>
<dbReference type="SUPFAM" id="SSF52172">
    <property type="entry name" value="CheY-like"/>
    <property type="match status" value="1"/>
</dbReference>
<keyword evidence="6" id="KW-0597">Phosphoprotein</keyword>
<dbReference type="PROSITE" id="PS00676">
    <property type="entry name" value="SIGMA54_INTERACT_2"/>
    <property type="match status" value="1"/>
</dbReference>
<dbReference type="InterPro" id="IPR001789">
    <property type="entry name" value="Sig_transdc_resp-reg_receiver"/>
</dbReference>
<gene>
    <name evidence="9" type="primary">dctD</name>
    <name evidence="9" type="ORF">TUM4630_30470</name>
</gene>
<dbReference type="Proteomes" id="UP000761574">
    <property type="component" value="Unassembled WGS sequence"/>
</dbReference>
<evidence type="ECO:0000256" key="2">
    <source>
        <dbReference type="ARBA" id="ARBA00022840"/>
    </source>
</evidence>
<keyword evidence="5" id="KW-0804">Transcription</keyword>
<dbReference type="InterPro" id="IPR002197">
    <property type="entry name" value="HTH_Fis"/>
</dbReference>
<dbReference type="SMART" id="SM00448">
    <property type="entry name" value="REC"/>
    <property type="match status" value="1"/>
</dbReference>
<dbReference type="PROSITE" id="PS00675">
    <property type="entry name" value="SIGMA54_INTERACT_1"/>
    <property type="match status" value="1"/>
</dbReference>
<sequence>MMLTDDLTEYDVIIVDDEPLIGCALVQLFELESYRALALAEPQQLMNALPPNWPGVVISDVNMPHIDGLTLMANLLSQDKDIPIILLTGHGDIAMAVQALKQGAYDFIEKPFNNEHMLDIAKRALEKRSLTLENRSLKKELESHSTPGPRILGHSPGIKQMRHIIEQVLDMPADILIEGETGTGKELVARYLHDHSVRSAANFVAINCGAIPETIIESELFGAEAGAFTGADKTRIGKFEYANGGTLFLDEIESTPLALQVKLLRVLEDRKVERLGSNKSITLDIRIIAATKVDLKSLCDTGEFRQDLLYRLNLVTIPIPALRERREDIPLLFLHFARVASARYHKALIPLSTENTAQLISHDWPGNVRELRNLAERYVLLGGEAAFATSMTPSHQLNANMSLQQRVEFFERLLIEEALNVNKGSIKLTMQQLELPRKTLYDKMQKFGLNRKTFIQ</sequence>
<dbReference type="EMBL" id="BPFB01000046">
    <property type="protein sequence ID" value="GIU50162.1"/>
    <property type="molecule type" value="Genomic_DNA"/>
</dbReference>
<dbReference type="InterPro" id="IPR025943">
    <property type="entry name" value="Sigma_54_int_dom_ATP-bd_2"/>
</dbReference>
<protein>
    <submittedName>
        <fullName evidence="9">C4-dicarboxylate ABC transporter</fullName>
    </submittedName>
</protein>
<proteinExistence type="predicted"/>
<dbReference type="Gene3D" id="3.40.50.300">
    <property type="entry name" value="P-loop containing nucleotide triphosphate hydrolases"/>
    <property type="match status" value="1"/>
</dbReference>
<evidence type="ECO:0000259" key="7">
    <source>
        <dbReference type="PROSITE" id="PS50045"/>
    </source>
</evidence>
<dbReference type="SUPFAM" id="SSF46689">
    <property type="entry name" value="Homeodomain-like"/>
    <property type="match status" value="1"/>
</dbReference>
<reference evidence="9 10" key="1">
    <citation type="submission" date="2021-05" db="EMBL/GenBank/DDBJ databases">
        <title>Molecular characterization for Shewanella algae harboring chromosomal blaOXA-55-like strains isolated from clinical and environment sample.</title>
        <authorList>
            <person name="Ohama Y."/>
            <person name="Aoki K."/>
            <person name="Harada S."/>
            <person name="Moriya K."/>
            <person name="Ishii Y."/>
            <person name="Tateda K."/>
        </authorList>
    </citation>
    <scope>NUCLEOTIDE SEQUENCE [LARGE SCALE GENOMIC DNA]</scope>
    <source>
        <strain evidence="9 10">LMG 23746</strain>
    </source>
</reference>
<dbReference type="Pfam" id="PF02954">
    <property type="entry name" value="HTH_8"/>
    <property type="match status" value="1"/>
</dbReference>
<evidence type="ECO:0000256" key="3">
    <source>
        <dbReference type="ARBA" id="ARBA00023015"/>
    </source>
</evidence>
<dbReference type="CDD" id="cd00009">
    <property type="entry name" value="AAA"/>
    <property type="match status" value="1"/>
</dbReference>
<keyword evidence="2" id="KW-0067">ATP-binding</keyword>
<dbReference type="InterPro" id="IPR003593">
    <property type="entry name" value="AAA+_ATPase"/>
</dbReference>
<dbReference type="Gene3D" id="3.40.50.2300">
    <property type="match status" value="1"/>
</dbReference>
<dbReference type="PANTHER" id="PTHR32071">
    <property type="entry name" value="TRANSCRIPTIONAL REGULATORY PROTEIN"/>
    <property type="match status" value="1"/>
</dbReference>
<evidence type="ECO:0000313" key="10">
    <source>
        <dbReference type="Proteomes" id="UP000761574"/>
    </source>
</evidence>
<dbReference type="SUPFAM" id="SSF52540">
    <property type="entry name" value="P-loop containing nucleoside triphosphate hydrolases"/>
    <property type="match status" value="1"/>
</dbReference>
<dbReference type="PROSITE" id="PS00688">
    <property type="entry name" value="SIGMA54_INTERACT_3"/>
    <property type="match status" value="1"/>
</dbReference>
<feature type="domain" description="Response regulatory" evidence="8">
    <location>
        <begin position="11"/>
        <end position="125"/>
    </location>
</feature>
<dbReference type="InterPro" id="IPR025662">
    <property type="entry name" value="Sigma_54_int_dom_ATP-bd_1"/>
</dbReference>
<evidence type="ECO:0000256" key="6">
    <source>
        <dbReference type="PROSITE-ProRule" id="PRU00169"/>
    </source>
</evidence>
<feature type="domain" description="Sigma-54 factor interaction" evidence="7">
    <location>
        <begin position="151"/>
        <end position="380"/>
    </location>
</feature>
<organism evidence="9 10">
    <name type="scientific">Shewanella algidipiscicola</name>
    <dbReference type="NCBI Taxonomy" id="614070"/>
    <lineage>
        <taxon>Bacteria</taxon>
        <taxon>Pseudomonadati</taxon>
        <taxon>Pseudomonadota</taxon>
        <taxon>Gammaproteobacteria</taxon>
        <taxon>Alteromonadales</taxon>
        <taxon>Shewanellaceae</taxon>
        <taxon>Shewanella</taxon>
    </lineage>
</organism>
<dbReference type="CDD" id="cd17549">
    <property type="entry name" value="REC_DctD-like"/>
    <property type="match status" value="1"/>
</dbReference>
<dbReference type="SMART" id="SM00382">
    <property type="entry name" value="AAA"/>
    <property type="match status" value="1"/>
</dbReference>
<dbReference type="InterPro" id="IPR009057">
    <property type="entry name" value="Homeodomain-like_sf"/>
</dbReference>
<dbReference type="Gene3D" id="1.10.8.60">
    <property type="match status" value="1"/>
</dbReference>
<evidence type="ECO:0000256" key="4">
    <source>
        <dbReference type="ARBA" id="ARBA00023125"/>
    </source>
</evidence>
<keyword evidence="4" id="KW-0238">DNA-binding</keyword>
<evidence type="ECO:0000313" key="9">
    <source>
        <dbReference type="EMBL" id="GIU50162.1"/>
    </source>
</evidence>
<dbReference type="InterPro" id="IPR027417">
    <property type="entry name" value="P-loop_NTPase"/>
</dbReference>
<evidence type="ECO:0000259" key="8">
    <source>
        <dbReference type="PROSITE" id="PS50110"/>
    </source>
</evidence>
<dbReference type="Pfam" id="PF00072">
    <property type="entry name" value="Response_reg"/>
    <property type="match status" value="1"/>
</dbReference>
<dbReference type="Pfam" id="PF25601">
    <property type="entry name" value="AAA_lid_14"/>
    <property type="match status" value="1"/>
</dbReference>
<keyword evidence="1" id="KW-0547">Nucleotide-binding</keyword>
<dbReference type="Gene3D" id="1.10.10.60">
    <property type="entry name" value="Homeodomain-like"/>
    <property type="match status" value="1"/>
</dbReference>
<dbReference type="Pfam" id="PF00158">
    <property type="entry name" value="Sigma54_activat"/>
    <property type="match status" value="1"/>
</dbReference>
<dbReference type="InterPro" id="IPR002078">
    <property type="entry name" value="Sigma_54_int"/>
</dbReference>
<dbReference type="InterPro" id="IPR025944">
    <property type="entry name" value="Sigma_54_int_dom_CS"/>
</dbReference>
<dbReference type="PROSITE" id="PS50110">
    <property type="entry name" value="RESPONSE_REGULATORY"/>
    <property type="match status" value="1"/>
</dbReference>
<accession>A0ABQ4PNR0</accession>
<evidence type="ECO:0000256" key="5">
    <source>
        <dbReference type="ARBA" id="ARBA00023163"/>
    </source>
</evidence>
<keyword evidence="10" id="KW-1185">Reference proteome</keyword>
<evidence type="ECO:0000256" key="1">
    <source>
        <dbReference type="ARBA" id="ARBA00022741"/>
    </source>
</evidence>
<keyword evidence="3" id="KW-0805">Transcription regulation</keyword>
<comment type="caution">
    <text evidence="9">The sequence shown here is derived from an EMBL/GenBank/DDBJ whole genome shotgun (WGS) entry which is preliminary data.</text>
</comment>
<dbReference type="PROSITE" id="PS50045">
    <property type="entry name" value="SIGMA54_INTERACT_4"/>
    <property type="match status" value="1"/>
</dbReference>